<dbReference type="OrthoDB" id="125997at2759"/>
<protein>
    <submittedName>
        <fullName evidence="1">Uncharacterized protein</fullName>
    </submittedName>
</protein>
<dbReference type="AlphaFoldDB" id="W2WIQ3"/>
<name>W2WIQ3_PHYNI</name>
<dbReference type="Proteomes" id="UP000018958">
    <property type="component" value="Unassembled WGS sequence"/>
</dbReference>
<evidence type="ECO:0000313" key="2">
    <source>
        <dbReference type="Proteomes" id="UP000018958"/>
    </source>
</evidence>
<gene>
    <name evidence="1" type="ORF">F441_14648</name>
</gene>
<evidence type="ECO:0000313" key="1">
    <source>
        <dbReference type="EMBL" id="ETP09484.1"/>
    </source>
</evidence>
<feature type="non-terminal residue" evidence="1">
    <location>
        <position position="251"/>
    </location>
</feature>
<accession>W2WIQ3</accession>
<reference evidence="1 2" key="1">
    <citation type="submission" date="2013-11" db="EMBL/GenBank/DDBJ databases">
        <title>The Genome Sequence of Phytophthora parasitica CJ01A1.</title>
        <authorList>
            <consortium name="The Broad Institute Genomics Platform"/>
            <person name="Russ C."/>
            <person name="Tyler B."/>
            <person name="Panabieres F."/>
            <person name="Shan W."/>
            <person name="Tripathy S."/>
            <person name="Grunwald N."/>
            <person name="Machado M."/>
            <person name="Johnson C.S."/>
            <person name="Walker B."/>
            <person name="Young S.K."/>
            <person name="Zeng Q."/>
            <person name="Gargeya S."/>
            <person name="Fitzgerald M."/>
            <person name="Haas B."/>
            <person name="Abouelleil A."/>
            <person name="Allen A.W."/>
            <person name="Alvarado L."/>
            <person name="Arachchi H.M."/>
            <person name="Berlin A.M."/>
            <person name="Chapman S.B."/>
            <person name="Gainer-Dewar J."/>
            <person name="Goldberg J."/>
            <person name="Griggs A."/>
            <person name="Gujja S."/>
            <person name="Hansen M."/>
            <person name="Howarth C."/>
            <person name="Imamovic A."/>
            <person name="Ireland A."/>
            <person name="Larimer J."/>
            <person name="McCowan C."/>
            <person name="Murphy C."/>
            <person name="Pearson M."/>
            <person name="Poon T.W."/>
            <person name="Priest M."/>
            <person name="Roberts A."/>
            <person name="Saif S."/>
            <person name="Shea T."/>
            <person name="Sisk P."/>
            <person name="Sykes S."/>
            <person name="Wortman J."/>
            <person name="Nusbaum C."/>
            <person name="Birren B."/>
        </authorList>
    </citation>
    <scope>NUCLEOTIDE SEQUENCE [LARGE SCALE GENOMIC DNA]</scope>
    <source>
        <strain evidence="1 2">CJ01A1</strain>
    </source>
</reference>
<sequence length="251" mass="28303">MPQKLPWLEVTVGVSISDGKEFLETLKVYKLTRSQPTACSICTNPLLHQMRYGLLECISTTCTDYAPTIKCPWRGKILTCERSNIMAVYELNEHFSNVVEPRKKVMPPPQKEFCKEMAEQGLKPGHIRNAMKIKMQLSEDTAPTLKMVQNLVNYYSRTKLGNNDRHDKITQLVRDAAFTGRGEHAQAFMFGWDLDVDGKPVVGNGSDNNPFLVGITSKTLLVRLGRDPGTYILHVDATFKLNQVSYPVLVL</sequence>
<organism evidence="1 2">
    <name type="scientific">Phytophthora nicotianae CJ01A1</name>
    <dbReference type="NCBI Taxonomy" id="1317063"/>
    <lineage>
        <taxon>Eukaryota</taxon>
        <taxon>Sar</taxon>
        <taxon>Stramenopiles</taxon>
        <taxon>Oomycota</taxon>
        <taxon>Peronosporomycetes</taxon>
        <taxon>Peronosporales</taxon>
        <taxon>Peronosporaceae</taxon>
        <taxon>Phytophthora</taxon>
    </lineage>
</organism>
<comment type="caution">
    <text evidence="1">The sequence shown here is derived from an EMBL/GenBank/DDBJ whole genome shotgun (WGS) entry which is preliminary data.</text>
</comment>
<proteinExistence type="predicted"/>
<dbReference type="EMBL" id="ANIX01002890">
    <property type="protein sequence ID" value="ETP09484.1"/>
    <property type="molecule type" value="Genomic_DNA"/>
</dbReference>